<dbReference type="AlphaFoldDB" id="A0AAD8I908"/>
<comment type="caution">
    <text evidence="1">The sequence shown here is derived from an EMBL/GenBank/DDBJ whole genome shotgun (WGS) entry which is preliminary data.</text>
</comment>
<reference evidence="1" key="1">
    <citation type="submission" date="2023-02" db="EMBL/GenBank/DDBJ databases">
        <title>Genome of toxic invasive species Heracleum sosnowskyi carries increased number of genes despite the absence of recent whole-genome duplications.</title>
        <authorList>
            <person name="Schelkunov M."/>
            <person name="Shtratnikova V."/>
            <person name="Makarenko M."/>
            <person name="Klepikova A."/>
            <person name="Omelchenko D."/>
            <person name="Novikova G."/>
            <person name="Obukhova E."/>
            <person name="Bogdanov V."/>
            <person name="Penin A."/>
            <person name="Logacheva M."/>
        </authorList>
    </citation>
    <scope>NUCLEOTIDE SEQUENCE</scope>
    <source>
        <strain evidence="1">Hsosn_3</strain>
        <tissue evidence="1">Leaf</tissue>
    </source>
</reference>
<protein>
    <submittedName>
        <fullName evidence="1">Uncharacterized protein</fullName>
    </submittedName>
</protein>
<keyword evidence="2" id="KW-1185">Reference proteome</keyword>
<gene>
    <name evidence="1" type="ORF">POM88_028186</name>
</gene>
<name>A0AAD8I908_9APIA</name>
<organism evidence="1 2">
    <name type="scientific">Heracleum sosnowskyi</name>
    <dbReference type="NCBI Taxonomy" id="360622"/>
    <lineage>
        <taxon>Eukaryota</taxon>
        <taxon>Viridiplantae</taxon>
        <taxon>Streptophyta</taxon>
        <taxon>Embryophyta</taxon>
        <taxon>Tracheophyta</taxon>
        <taxon>Spermatophyta</taxon>
        <taxon>Magnoliopsida</taxon>
        <taxon>eudicotyledons</taxon>
        <taxon>Gunneridae</taxon>
        <taxon>Pentapetalae</taxon>
        <taxon>asterids</taxon>
        <taxon>campanulids</taxon>
        <taxon>Apiales</taxon>
        <taxon>Apiaceae</taxon>
        <taxon>Apioideae</taxon>
        <taxon>apioid superclade</taxon>
        <taxon>Tordylieae</taxon>
        <taxon>Tordyliinae</taxon>
        <taxon>Heracleum</taxon>
    </lineage>
</organism>
<sequence length="251" mass="27536">MDKLIIVAKLGRFEKMGNSKKFYRKKQRNNKAAAASASVSEEKTNYDSHDLEIMSCYSHDLRTMDNFGVSVVRTHKFLKYDGPPVVNSAGKVENWAAYGIPNSHGVFIPRTETHTGSGDQNPPSTISCDSRDLETIAGLGVSVVRTHKFCKYDGPPVKNSAGKLENWAAFGVPNSHGVFIPKGETHFGHDDQTPPATISCDSHDLKTMAPMGVSVVRTRTHNCCYKYDGPPVLNSAGKVENWAALGNPYIY</sequence>
<proteinExistence type="predicted"/>
<accession>A0AAD8I908</accession>
<dbReference type="Proteomes" id="UP001237642">
    <property type="component" value="Unassembled WGS sequence"/>
</dbReference>
<evidence type="ECO:0000313" key="1">
    <source>
        <dbReference type="EMBL" id="KAK1381442.1"/>
    </source>
</evidence>
<evidence type="ECO:0000313" key="2">
    <source>
        <dbReference type="Proteomes" id="UP001237642"/>
    </source>
</evidence>
<dbReference type="EMBL" id="JAUIZM010000006">
    <property type="protein sequence ID" value="KAK1381442.1"/>
    <property type="molecule type" value="Genomic_DNA"/>
</dbReference>
<reference evidence="1" key="2">
    <citation type="submission" date="2023-05" db="EMBL/GenBank/DDBJ databases">
        <authorList>
            <person name="Schelkunov M.I."/>
        </authorList>
    </citation>
    <scope>NUCLEOTIDE SEQUENCE</scope>
    <source>
        <strain evidence="1">Hsosn_3</strain>
        <tissue evidence="1">Leaf</tissue>
    </source>
</reference>